<gene>
    <name evidence="7" type="ORF">Ddye_015639</name>
</gene>
<dbReference type="EMBL" id="JANJYI010000005">
    <property type="protein sequence ID" value="KAK2648150.1"/>
    <property type="molecule type" value="Genomic_DNA"/>
</dbReference>
<evidence type="ECO:0000256" key="3">
    <source>
        <dbReference type="ARBA" id="ARBA00022833"/>
    </source>
</evidence>
<evidence type="ECO:0000313" key="8">
    <source>
        <dbReference type="Proteomes" id="UP001280121"/>
    </source>
</evidence>
<dbReference type="SMART" id="SM00575">
    <property type="entry name" value="ZnF_PMZ"/>
    <property type="match status" value="1"/>
</dbReference>
<keyword evidence="1" id="KW-0479">Metal-binding</keyword>
<dbReference type="AlphaFoldDB" id="A0AAD9WZQ6"/>
<keyword evidence="8" id="KW-1185">Reference proteome</keyword>
<feature type="domain" description="SWIM-type" evidence="6">
    <location>
        <begin position="183"/>
        <end position="215"/>
    </location>
</feature>
<comment type="caution">
    <text evidence="7">The sequence shown here is derived from an EMBL/GenBank/DDBJ whole genome shotgun (WGS) entry which is preliminary data.</text>
</comment>
<evidence type="ECO:0000256" key="5">
    <source>
        <dbReference type="SAM" id="MobiDB-lite"/>
    </source>
</evidence>
<evidence type="ECO:0000256" key="4">
    <source>
        <dbReference type="PROSITE-ProRule" id="PRU00325"/>
    </source>
</evidence>
<dbReference type="InterPro" id="IPR006564">
    <property type="entry name" value="Znf_PMZ"/>
</dbReference>
<dbReference type="PANTHER" id="PTHR31973:SF187">
    <property type="entry name" value="MUTATOR TRANSPOSASE MUDRA PROTEIN"/>
    <property type="match status" value="1"/>
</dbReference>
<evidence type="ECO:0000259" key="6">
    <source>
        <dbReference type="PROSITE" id="PS50966"/>
    </source>
</evidence>
<feature type="compositionally biased region" description="Polar residues" evidence="5">
    <location>
        <begin position="332"/>
        <end position="346"/>
    </location>
</feature>
<feature type="region of interest" description="Disordered" evidence="5">
    <location>
        <begin position="316"/>
        <end position="354"/>
    </location>
</feature>
<keyword evidence="3" id="KW-0862">Zinc</keyword>
<sequence length="378" mass="43555">MSDIQKGVIHALQQHFPFANRRYCARHIYANFRLTYKGDHFKKLFWRASRSSNVYDFKETMDEIGAINPVAKSWLQEIEPKHWSMYAYDHVIRCDHVTNNMTEAFNSMIGTHRASSYLELLEFIRRMVMRKFQERKEECQQWNSILPHRVNAKILKNSKQSRVLTIIAAENMKYELLGPNEGYAVKLGEYSCQCGNWQVSEIPCRHAMAAISHHCGKAAVKDKVSEYVHQCLTKSAYMKTYSGMIHPIPNQKRWPEVPSSVLIEGQTEHIDPSPRTVQPGRPKTQRKRELDEGPKGGKSGTVTCKLCSQVGDNKRTCKNKTNETSITTSSSHHPIQQQSTLEGSSSQPPPTQTHTKRLGLMEDWQLKVQHWQFLVNKI</sequence>
<protein>
    <recommendedName>
        <fullName evidence="6">SWIM-type domain-containing protein</fullName>
    </recommendedName>
</protein>
<evidence type="ECO:0000313" key="7">
    <source>
        <dbReference type="EMBL" id="KAK2648150.1"/>
    </source>
</evidence>
<name>A0AAD9WZQ6_9ROSI</name>
<dbReference type="InterPro" id="IPR007527">
    <property type="entry name" value="Znf_SWIM"/>
</dbReference>
<evidence type="ECO:0000256" key="2">
    <source>
        <dbReference type="ARBA" id="ARBA00022771"/>
    </source>
</evidence>
<evidence type="ECO:0000256" key="1">
    <source>
        <dbReference type="ARBA" id="ARBA00022723"/>
    </source>
</evidence>
<proteinExistence type="predicted"/>
<dbReference type="GO" id="GO:0008270">
    <property type="term" value="F:zinc ion binding"/>
    <property type="evidence" value="ECO:0007669"/>
    <property type="project" value="UniProtKB-KW"/>
</dbReference>
<dbReference type="Pfam" id="PF04434">
    <property type="entry name" value="SWIM"/>
    <property type="match status" value="1"/>
</dbReference>
<keyword evidence="2 4" id="KW-0863">Zinc-finger</keyword>
<dbReference type="PROSITE" id="PS50966">
    <property type="entry name" value="ZF_SWIM"/>
    <property type="match status" value="1"/>
</dbReference>
<dbReference type="PANTHER" id="PTHR31973">
    <property type="entry name" value="POLYPROTEIN, PUTATIVE-RELATED"/>
    <property type="match status" value="1"/>
</dbReference>
<organism evidence="7 8">
    <name type="scientific">Dipteronia dyeriana</name>
    <dbReference type="NCBI Taxonomy" id="168575"/>
    <lineage>
        <taxon>Eukaryota</taxon>
        <taxon>Viridiplantae</taxon>
        <taxon>Streptophyta</taxon>
        <taxon>Embryophyta</taxon>
        <taxon>Tracheophyta</taxon>
        <taxon>Spermatophyta</taxon>
        <taxon>Magnoliopsida</taxon>
        <taxon>eudicotyledons</taxon>
        <taxon>Gunneridae</taxon>
        <taxon>Pentapetalae</taxon>
        <taxon>rosids</taxon>
        <taxon>malvids</taxon>
        <taxon>Sapindales</taxon>
        <taxon>Sapindaceae</taxon>
        <taxon>Hippocastanoideae</taxon>
        <taxon>Acereae</taxon>
        <taxon>Dipteronia</taxon>
    </lineage>
</organism>
<reference evidence="7" key="1">
    <citation type="journal article" date="2023" name="Plant J.">
        <title>Genome sequences and population genomics provide insights into the demographic history, inbreeding, and mutation load of two 'living fossil' tree species of Dipteronia.</title>
        <authorList>
            <person name="Feng Y."/>
            <person name="Comes H.P."/>
            <person name="Chen J."/>
            <person name="Zhu S."/>
            <person name="Lu R."/>
            <person name="Zhang X."/>
            <person name="Li P."/>
            <person name="Qiu J."/>
            <person name="Olsen K.M."/>
            <person name="Qiu Y."/>
        </authorList>
    </citation>
    <scope>NUCLEOTIDE SEQUENCE</scope>
    <source>
        <strain evidence="7">KIB01</strain>
    </source>
</reference>
<feature type="region of interest" description="Disordered" evidence="5">
    <location>
        <begin position="266"/>
        <end position="298"/>
    </location>
</feature>
<accession>A0AAD9WZQ6</accession>
<dbReference type="Proteomes" id="UP001280121">
    <property type="component" value="Unassembled WGS sequence"/>
</dbReference>
<feature type="compositionally biased region" description="Low complexity" evidence="5">
    <location>
        <begin position="322"/>
        <end position="331"/>
    </location>
</feature>